<comment type="cofactor">
    <cofactor evidence="1 6 7">
        <name>pyridoxal 5'-phosphate</name>
        <dbReference type="ChEBI" id="CHEBI:597326"/>
    </cofactor>
</comment>
<evidence type="ECO:0000256" key="6">
    <source>
        <dbReference type="PIRSR" id="PIRSR602129-50"/>
    </source>
</evidence>
<name>A0A552UGX2_9SPHN</name>
<evidence type="ECO:0000256" key="1">
    <source>
        <dbReference type="ARBA" id="ARBA00001933"/>
    </source>
</evidence>
<dbReference type="Proteomes" id="UP000317894">
    <property type="component" value="Unassembled WGS sequence"/>
</dbReference>
<comment type="similarity">
    <text evidence="2 7">Belongs to the group II decarboxylase family.</text>
</comment>
<feature type="modified residue" description="N6-(pyridoxal phosphate)lysine" evidence="6">
    <location>
        <position position="294"/>
    </location>
</feature>
<evidence type="ECO:0000256" key="7">
    <source>
        <dbReference type="RuleBase" id="RU000382"/>
    </source>
</evidence>
<keyword evidence="8" id="KW-0032">Aminotransferase</keyword>
<dbReference type="AlphaFoldDB" id="A0A552UGX2"/>
<dbReference type="GO" id="GO:0019752">
    <property type="term" value="P:carboxylic acid metabolic process"/>
    <property type="evidence" value="ECO:0007669"/>
    <property type="project" value="InterPro"/>
</dbReference>
<evidence type="ECO:0000256" key="5">
    <source>
        <dbReference type="ARBA" id="ARBA00023239"/>
    </source>
</evidence>
<dbReference type="OrthoDB" id="9803665at2"/>
<evidence type="ECO:0000256" key="2">
    <source>
        <dbReference type="ARBA" id="ARBA00009533"/>
    </source>
</evidence>
<dbReference type="PANTHER" id="PTHR11999">
    <property type="entry name" value="GROUP II PYRIDOXAL-5-PHOSPHATE DECARBOXYLASE"/>
    <property type="match status" value="1"/>
</dbReference>
<dbReference type="InterPro" id="IPR010977">
    <property type="entry name" value="Aromatic_deC"/>
</dbReference>
<dbReference type="InterPro" id="IPR015424">
    <property type="entry name" value="PyrdxlP-dep_Trfase"/>
</dbReference>
<evidence type="ECO:0000313" key="9">
    <source>
        <dbReference type="Proteomes" id="UP000317894"/>
    </source>
</evidence>
<reference evidence="8 9" key="1">
    <citation type="submission" date="2019-07" db="EMBL/GenBank/DDBJ databases">
        <title>Novel species isolated from glacier.</title>
        <authorList>
            <person name="Liu Q."/>
            <person name="Xin Y.-H."/>
        </authorList>
    </citation>
    <scope>NUCLEOTIDE SEQUENCE [LARGE SCALE GENOMIC DNA]</scope>
    <source>
        <strain evidence="8 9">LB1R16</strain>
    </source>
</reference>
<dbReference type="InterPro" id="IPR015422">
    <property type="entry name" value="PyrdxlP-dep_Trfase_small"/>
</dbReference>
<evidence type="ECO:0000256" key="3">
    <source>
        <dbReference type="ARBA" id="ARBA00022793"/>
    </source>
</evidence>
<dbReference type="Pfam" id="PF00282">
    <property type="entry name" value="Pyridoxal_deC"/>
    <property type="match status" value="1"/>
</dbReference>
<evidence type="ECO:0000313" key="8">
    <source>
        <dbReference type="EMBL" id="TRW17427.1"/>
    </source>
</evidence>
<dbReference type="GO" id="GO:0016831">
    <property type="term" value="F:carboxy-lyase activity"/>
    <property type="evidence" value="ECO:0007669"/>
    <property type="project" value="UniProtKB-KW"/>
</dbReference>
<dbReference type="GO" id="GO:0008483">
    <property type="term" value="F:transaminase activity"/>
    <property type="evidence" value="ECO:0007669"/>
    <property type="project" value="UniProtKB-KW"/>
</dbReference>
<gene>
    <name evidence="8" type="ORF">FMM06_04480</name>
</gene>
<dbReference type="PANTHER" id="PTHR11999:SF70">
    <property type="entry name" value="MIP05841P"/>
    <property type="match status" value="1"/>
</dbReference>
<proteinExistence type="inferred from homology"/>
<dbReference type="InterPro" id="IPR002129">
    <property type="entry name" value="PyrdxlP-dep_de-COase"/>
</dbReference>
<dbReference type="SUPFAM" id="SSF53383">
    <property type="entry name" value="PLP-dependent transferases"/>
    <property type="match status" value="1"/>
</dbReference>
<dbReference type="GO" id="GO:0030170">
    <property type="term" value="F:pyridoxal phosphate binding"/>
    <property type="evidence" value="ECO:0007669"/>
    <property type="project" value="InterPro"/>
</dbReference>
<keyword evidence="5 7" id="KW-0456">Lyase</keyword>
<sequence>MTDDSSWRAMERAVAAARVYIDGLDSAPVGATVDLATLRARLDTGLPATGVAPDRVIDELVAATEGGHNASTGGRFFAWVIGGALPAALAADWLTAAWDENAGMYSCAPAASVAEEVAGAWLKDVLGLPASASFALTTGCQMAHVTALAAARHALLAARGWDVEADGLNGAPPIAVLANAQRHHSLDRALRLLGIGSRAVVPLATGDDDRVRPETLAAALAERGGLPTIVALNAADLNIGACDDFATLIPIARAAGAWVHVDGAFGLWAAASPRLRAHVAGVELADSWATDAHKWLNTPYDCGIAVVRDAAAHRAAMTVSASYLVVDGGARDAIDWTPEFSRRGRGYIVYAALRELGRDGLAALFDRCCDHAAALAHGVAALPGAALVGGPGLNQALVRFTGADGADCTDAVIARVNAGGEAFFSGTLYRGRRAMRISVCNWRTSDADVARAVAAVAAAL</sequence>
<dbReference type="Gene3D" id="3.90.1150.10">
    <property type="entry name" value="Aspartate Aminotransferase, domain 1"/>
    <property type="match status" value="1"/>
</dbReference>
<keyword evidence="8" id="KW-0808">Transferase</keyword>
<keyword evidence="3" id="KW-0210">Decarboxylase</keyword>
<dbReference type="Gene3D" id="3.40.640.10">
    <property type="entry name" value="Type I PLP-dependent aspartate aminotransferase-like (Major domain)"/>
    <property type="match status" value="1"/>
</dbReference>
<evidence type="ECO:0000256" key="4">
    <source>
        <dbReference type="ARBA" id="ARBA00022898"/>
    </source>
</evidence>
<dbReference type="InterPro" id="IPR015421">
    <property type="entry name" value="PyrdxlP-dep_Trfase_major"/>
</dbReference>
<keyword evidence="4 6" id="KW-0663">Pyridoxal phosphate</keyword>
<protein>
    <submittedName>
        <fullName evidence="8">Aspartate aminotransferase family protein</fullName>
    </submittedName>
</protein>
<organism evidence="8 9">
    <name type="scientific">Glacieibacterium frigidum</name>
    <dbReference type="NCBI Taxonomy" id="2593303"/>
    <lineage>
        <taxon>Bacteria</taxon>
        <taxon>Pseudomonadati</taxon>
        <taxon>Pseudomonadota</taxon>
        <taxon>Alphaproteobacteria</taxon>
        <taxon>Sphingomonadales</taxon>
        <taxon>Sphingosinicellaceae</taxon>
        <taxon>Glacieibacterium</taxon>
    </lineage>
</organism>
<dbReference type="RefSeq" id="WP_143554972.1">
    <property type="nucleotide sequence ID" value="NZ_VJWA01000001.1"/>
</dbReference>
<comment type="caution">
    <text evidence="8">The sequence shown here is derived from an EMBL/GenBank/DDBJ whole genome shotgun (WGS) entry which is preliminary data.</text>
</comment>
<dbReference type="EMBL" id="VJWA01000001">
    <property type="protein sequence ID" value="TRW17427.1"/>
    <property type="molecule type" value="Genomic_DNA"/>
</dbReference>
<accession>A0A552UGX2</accession>
<keyword evidence="9" id="KW-1185">Reference proteome</keyword>